<dbReference type="EMBL" id="JADZLT010000050">
    <property type="protein sequence ID" value="MBH0238464.1"/>
    <property type="molecule type" value="Genomic_DNA"/>
</dbReference>
<gene>
    <name evidence="3" type="ORF">I5731_11575</name>
</gene>
<feature type="signal peptide" evidence="1">
    <location>
        <begin position="1"/>
        <end position="24"/>
    </location>
</feature>
<feature type="chain" id="PRO_5036934713" evidence="1">
    <location>
        <begin position="25"/>
        <end position="384"/>
    </location>
</feature>
<organism evidence="3 4">
    <name type="scientific">Methylobrevis albus</name>
    <dbReference type="NCBI Taxonomy" id="2793297"/>
    <lineage>
        <taxon>Bacteria</taxon>
        <taxon>Pseudomonadati</taxon>
        <taxon>Pseudomonadota</taxon>
        <taxon>Alphaproteobacteria</taxon>
        <taxon>Hyphomicrobiales</taxon>
        <taxon>Pleomorphomonadaceae</taxon>
        <taxon>Methylobrevis</taxon>
    </lineage>
</organism>
<dbReference type="AlphaFoldDB" id="A0A931MZU6"/>
<proteinExistence type="predicted"/>
<protein>
    <submittedName>
        <fullName evidence="3">PQQ-dependent sugar dehydrogenase</fullName>
    </submittedName>
</protein>
<comment type="caution">
    <text evidence="3">The sequence shown here is derived from an EMBL/GenBank/DDBJ whole genome shotgun (WGS) entry which is preliminary data.</text>
</comment>
<dbReference type="Proteomes" id="UP000631694">
    <property type="component" value="Unassembled WGS sequence"/>
</dbReference>
<keyword evidence="1" id="KW-0732">Signal</keyword>
<dbReference type="Pfam" id="PF07995">
    <property type="entry name" value="GSDH"/>
    <property type="match status" value="1"/>
</dbReference>
<dbReference type="PANTHER" id="PTHR19328:SF75">
    <property type="entry name" value="ALDOSE SUGAR DEHYDROGENASE YLII"/>
    <property type="match status" value="1"/>
</dbReference>
<feature type="domain" description="Glucose/Sorbosone dehydrogenase" evidence="2">
    <location>
        <begin position="46"/>
        <end position="374"/>
    </location>
</feature>
<evidence type="ECO:0000313" key="3">
    <source>
        <dbReference type="EMBL" id="MBH0238464.1"/>
    </source>
</evidence>
<keyword evidence="4" id="KW-1185">Reference proteome</keyword>
<dbReference type="InterPro" id="IPR011041">
    <property type="entry name" value="Quinoprot_gluc/sorb_DH_b-prop"/>
</dbReference>
<dbReference type="InterPro" id="IPR011042">
    <property type="entry name" value="6-blade_b-propeller_TolB-like"/>
</dbReference>
<reference evidence="3" key="1">
    <citation type="submission" date="2020-12" db="EMBL/GenBank/DDBJ databases">
        <title>Methylobrevis albus sp. nov., isolated from fresh water lack sediment.</title>
        <authorList>
            <person name="Zou Q."/>
        </authorList>
    </citation>
    <scope>NUCLEOTIDE SEQUENCE</scope>
    <source>
        <strain evidence="3">L22</strain>
    </source>
</reference>
<evidence type="ECO:0000313" key="4">
    <source>
        <dbReference type="Proteomes" id="UP000631694"/>
    </source>
</evidence>
<evidence type="ECO:0000259" key="2">
    <source>
        <dbReference type="Pfam" id="PF07995"/>
    </source>
</evidence>
<dbReference type="InterPro" id="IPR012938">
    <property type="entry name" value="Glc/Sorbosone_DH"/>
</dbReference>
<name>A0A931MZU6_9HYPH</name>
<dbReference type="SUPFAM" id="SSF50952">
    <property type="entry name" value="Soluble quinoprotein glucose dehydrogenase"/>
    <property type="match status" value="1"/>
</dbReference>
<dbReference type="Gene3D" id="2.120.10.30">
    <property type="entry name" value="TolB, C-terminal domain"/>
    <property type="match status" value="1"/>
</dbReference>
<sequence>MTTHAALGLATALCSVALILPASARTVELEPAGDVAIAAEIVAEGLENPWSIAFLPDGGTLVTERPGRLRLIGSAGLSEPIAGVPEVAARGQGGLLDVVIDPGFAENGFVYLSYSEPGEGQSAGTAVGRGRLAVANGAATLEDFTVIFRQSPKVSARQHFGSRLVFNREGQLYVTLGDRGQQELAQDLTTHIGKVVRINTDGSVPTDNPFNSADSGGLPEIWSYGHRNPQGAALHPETGELWTVEHGARGGDEINLPQAGSNQGWPEISYGVHYSGAAIGQGTSAPGMAQPLHYWDPSIAPSGMAFYTGDLFPAWQGDIFVGALRDEKIVRLDVEGESVVGETVIAENAFGRIRDVRAGPDGAIWFVTDESDGVVGRIVPAPQD</sequence>
<dbReference type="RefSeq" id="WP_197311529.1">
    <property type="nucleotide sequence ID" value="NZ_JADZLT010000050.1"/>
</dbReference>
<accession>A0A931MZU6</accession>
<evidence type="ECO:0000256" key="1">
    <source>
        <dbReference type="SAM" id="SignalP"/>
    </source>
</evidence>
<dbReference type="PANTHER" id="PTHR19328">
    <property type="entry name" value="HEDGEHOG-INTERACTING PROTEIN"/>
    <property type="match status" value="1"/>
</dbReference>